<dbReference type="AlphaFoldDB" id="M7SZV9"/>
<reference evidence="7" key="1">
    <citation type="journal article" date="2013" name="Genome Announc.">
        <title>Draft genome sequence of the grapevine dieback fungus Eutypa lata UCR-EL1.</title>
        <authorList>
            <person name="Blanco-Ulate B."/>
            <person name="Rolshausen P.E."/>
            <person name="Cantu D."/>
        </authorList>
    </citation>
    <scope>NUCLEOTIDE SEQUENCE [LARGE SCALE GENOMIC DNA]</scope>
    <source>
        <strain evidence="7">UCR-EL1</strain>
    </source>
</reference>
<proteinExistence type="inferred from homology"/>
<dbReference type="OrthoDB" id="409136at2759"/>
<feature type="domain" description="Transglutaminase-like" evidence="5">
    <location>
        <begin position="13"/>
        <end position="68"/>
    </location>
</feature>
<name>M7SZV9_EUTLA</name>
<comment type="similarity">
    <text evidence="1">Belongs to the transglutaminase-like superfamily. PNGase family.</text>
</comment>
<dbReference type="EMBL" id="KB705512">
    <property type="protein sequence ID" value="EMR72154.1"/>
    <property type="molecule type" value="Genomic_DNA"/>
</dbReference>
<dbReference type="HOGENOM" id="CLU_1288900_0_0_1"/>
<dbReference type="PANTHER" id="PTHR12143">
    <property type="entry name" value="PEPTIDE N-GLYCANASE PNGASE -RELATED"/>
    <property type="match status" value="1"/>
</dbReference>
<evidence type="ECO:0000256" key="4">
    <source>
        <dbReference type="SAM" id="MobiDB-lite"/>
    </source>
</evidence>
<accession>M7SZV9</accession>
<evidence type="ECO:0000256" key="3">
    <source>
        <dbReference type="ARBA" id="ARBA00022833"/>
    </source>
</evidence>
<keyword evidence="2" id="KW-0479">Metal-binding</keyword>
<dbReference type="GO" id="GO:0046872">
    <property type="term" value="F:metal ion binding"/>
    <property type="evidence" value="ECO:0007669"/>
    <property type="project" value="UniProtKB-KW"/>
</dbReference>
<dbReference type="STRING" id="1287681.M7SZV9"/>
<dbReference type="InterPro" id="IPR050883">
    <property type="entry name" value="PNGase"/>
</dbReference>
<dbReference type="Gene3D" id="3.10.620.30">
    <property type="match status" value="1"/>
</dbReference>
<dbReference type="InterPro" id="IPR002931">
    <property type="entry name" value="Transglutaminase-like"/>
</dbReference>
<keyword evidence="7" id="KW-1185">Reference proteome</keyword>
<evidence type="ECO:0000256" key="1">
    <source>
        <dbReference type="ARBA" id="ARBA00009390"/>
    </source>
</evidence>
<dbReference type="GO" id="GO:0005829">
    <property type="term" value="C:cytosol"/>
    <property type="evidence" value="ECO:0007669"/>
    <property type="project" value="TreeGrafter"/>
</dbReference>
<dbReference type="Proteomes" id="UP000012174">
    <property type="component" value="Unassembled WGS sequence"/>
</dbReference>
<feature type="compositionally biased region" description="Polar residues" evidence="4">
    <location>
        <begin position="173"/>
        <end position="187"/>
    </location>
</feature>
<dbReference type="GO" id="GO:0006516">
    <property type="term" value="P:glycoprotein catabolic process"/>
    <property type="evidence" value="ECO:0007669"/>
    <property type="project" value="TreeGrafter"/>
</dbReference>
<keyword evidence="3" id="KW-0862">Zinc</keyword>
<dbReference type="InterPro" id="IPR038765">
    <property type="entry name" value="Papain-like_cys_pep_sf"/>
</dbReference>
<evidence type="ECO:0000313" key="6">
    <source>
        <dbReference type="EMBL" id="EMR72154.1"/>
    </source>
</evidence>
<organism evidence="6 7">
    <name type="scientific">Eutypa lata (strain UCR-EL1)</name>
    <name type="common">Grapevine dieback disease fungus</name>
    <name type="synonym">Eutypa armeniacae</name>
    <dbReference type="NCBI Taxonomy" id="1287681"/>
    <lineage>
        <taxon>Eukaryota</taxon>
        <taxon>Fungi</taxon>
        <taxon>Dikarya</taxon>
        <taxon>Ascomycota</taxon>
        <taxon>Pezizomycotina</taxon>
        <taxon>Sordariomycetes</taxon>
        <taxon>Xylariomycetidae</taxon>
        <taxon>Xylariales</taxon>
        <taxon>Diatrypaceae</taxon>
        <taxon>Eutypa</taxon>
    </lineage>
</organism>
<evidence type="ECO:0000259" key="5">
    <source>
        <dbReference type="SMART" id="SM00460"/>
    </source>
</evidence>
<dbReference type="Pfam" id="PF03835">
    <property type="entry name" value="Rad4"/>
    <property type="match status" value="1"/>
</dbReference>
<dbReference type="PANTHER" id="PTHR12143:SF19">
    <property type="entry name" value="PEPTIDE-N(4)-(N-ACETYL-BETA-GLUCOSAMINYL)ASPARAGINE AMIDASE"/>
    <property type="match status" value="1"/>
</dbReference>
<gene>
    <name evidence="6" type="ORF">UCREL1_791</name>
</gene>
<sequence>MVRFPRYSDVWVLMRTRRGRVGEWVNCFGMLCRALGSRVRWVWNAEDHVWVEVYSEHAKRWVPVDPCEESWDEPGLYTEGWGKRMSYCIAFSSEGATDVTRRYVRAPENGLARERCPESVTSHIVDEIRGLRRANMTEDDKIRLRREDDMEEKELLGYTIESLLSRLTTVLTGNPSPSSHLPQSEKPSSLALATPKKTNFARSTTWIPGWFSGI</sequence>
<dbReference type="InterPro" id="IPR018325">
    <property type="entry name" value="Rad4/PNGase_transGLS-fold"/>
</dbReference>
<dbReference type="KEGG" id="ela:UCREL1_791"/>
<dbReference type="GO" id="GO:0005634">
    <property type="term" value="C:nucleus"/>
    <property type="evidence" value="ECO:0007669"/>
    <property type="project" value="TreeGrafter"/>
</dbReference>
<dbReference type="SMART" id="SM00460">
    <property type="entry name" value="TGc"/>
    <property type="match status" value="1"/>
</dbReference>
<dbReference type="eggNOG" id="KOG0909">
    <property type="taxonomic scope" value="Eukaryota"/>
</dbReference>
<evidence type="ECO:0000256" key="2">
    <source>
        <dbReference type="ARBA" id="ARBA00022723"/>
    </source>
</evidence>
<dbReference type="SUPFAM" id="SSF54001">
    <property type="entry name" value="Cysteine proteinases"/>
    <property type="match status" value="1"/>
</dbReference>
<evidence type="ECO:0000313" key="7">
    <source>
        <dbReference type="Proteomes" id="UP000012174"/>
    </source>
</evidence>
<feature type="region of interest" description="Disordered" evidence="4">
    <location>
        <begin position="173"/>
        <end position="195"/>
    </location>
</feature>
<dbReference type="GO" id="GO:0000224">
    <property type="term" value="F:peptide-N4-(N-acetyl-beta-glucosaminyl)asparagine amidase activity"/>
    <property type="evidence" value="ECO:0007669"/>
    <property type="project" value="TreeGrafter"/>
</dbReference>
<protein>
    <submittedName>
        <fullName evidence="6">Putative transglutaminase-like superfamily protein</fullName>
    </submittedName>
</protein>